<dbReference type="GO" id="GO:0005886">
    <property type="term" value="C:plasma membrane"/>
    <property type="evidence" value="ECO:0007669"/>
    <property type="project" value="UniProtKB-SubCell"/>
</dbReference>
<dbReference type="Pfam" id="PF17202">
    <property type="entry name" value="sCache_3_3"/>
    <property type="match status" value="1"/>
</dbReference>
<evidence type="ECO:0000313" key="15">
    <source>
        <dbReference type="Proteomes" id="UP000318349"/>
    </source>
</evidence>
<dbReference type="Pfam" id="PF00672">
    <property type="entry name" value="HAMP"/>
    <property type="match status" value="1"/>
</dbReference>
<evidence type="ECO:0000259" key="12">
    <source>
        <dbReference type="PROSITE" id="PS50109"/>
    </source>
</evidence>
<evidence type="ECO:0000256" key="2">
    <source>
        <dbReference type="ARBA" id="ARBA00004651"/>
    </source>
</evidence>
<dbReference type="SUPFAM" id="SSF158472">
    <property type="entry name" value="HAMP domain-like"/>
    <property type="match status" value="1"/>
</dbReference>
<dbReference type="InterPro" id="IPR033463">
    <property type="entry name" value="sCache_3"/>
</dbReference>
<dbReference type="SMART" id="SM00387">
    <property type="entry name" value="HATPase_c"/>
    <property type="match status" value="1"/>
</dbReference>
<dbReference type="Pfam" id="PF00512">
    <property type="entry name" value="HisKA"/>
    <property type="match status" value="1"/>
</dbReference>
<dbReference type="PANTHER" id="PTHR43065">
    <property type="entry name" value="SENSOR HISTIDINE KINASE"/>
    <property type="match status" value="1"/>
</dbReference>
<dbReference type="SUPFAM" id="SSF103190">
    <property type="entry name" value="Sensory domain-like"/>
    <property type="match status" value="1"/>
</dbReference>
<evidence type="ECO:0000259" key="13">
    <source>
        <dbReference type="PROSITE" id="PS50885"/>
    </source>
</evidence>
<sequence length="702" mass="76914">MGDRRRVTNPLSALRARFSASVRAKLLALVLAPLLIGVPVLLALVWTWGNDTYERLLKAKVQADLVIAHEYFDRVQQGVGRDLQALAGSSRLAADFPDGTPQAMTELLASMGVRYGLDFLHLLDTRGRPMASARAPLGPLPDRTRWSAVAAAVSGAAHTSIEVFNPEELEAIDPALRRRAHITLVPTPAARPDDRASEERGLMIHAAAPIYDRTGSFIGVLEGGILLNRNLGMVDRINAIVYREGSLPLGSQGTATLFLNDTRVTTNVHLFEGVRALGTRVSDAVRTQVLDTGQVWLDTAFVVNDFYVSGYEPFLDGNRNRVGMLYVGFLETPFREAKEAVMGVLFAIFVAISVLGSLLSLRWARSIFRPIERINAVIQRVEQGDAAARVGPLASRDELGRLALEFNHLLDTLASKREELQRWADELDRKVAARTAELAEANAILRKAQEHLVMSEKLAAVGELTAGVAHEINNPVAVIQGNLDVLTDILGESAVPVREEIRLIHQQTDRIRQIVTKLLQFARPGEFAGYTERVNVATLIADSLVLARHTFDKRGIEVQRHDAATLDVEINRSELQQVLINLIVNAVQAMGEGGQLTLSSEDWVEGGECVGVCLRVADTGAGIREADLQHIFDPFFTTKKGHGTGLGLSISQTLVQRYGGRITVDSRPGHGTTFCIWLRSTPEYDESPNAPGFRARWFGPTE</sequence>
<feature type="transmembrane region" description="Helical" evidence="11">
    <location>
        <begin position="340"/>
        <end position="361"/>
    </location>
</feature>
<dbReference type="PANTHER" id="PTHR43065:SF22">
    <property type="entry name" value="HISTIDINE KINASE"/>
    <property type="match status" value="1"/>
</dbReference>
<keyword evidence="8" id="KW-0418">Kinase</keyword>
<feature type="domain" description="Histidine kinase" evidence="12">
    <location>
        <begin position="467"/>
        <end position="682"/>
    </location>
</feature>
<dbReference type="SUPFAM" id="SSF55874">
    <property type="entry name" value="ATPase domain of HSP90 chaperone/DNA topoisomerase II/histidine kinase"/>
    <property type="match status" value="1"/>
</dbReference>
<dbReference type="InterPro" id="IPR003594">
    <property type="entry name" value="HATPase_dom"/>
</dbReference>
<dbReference type="Gene3D" id="1.10.287.130">
    <property type="match status" value="1"/>
</dbReference>
<evidence type="ECO:0000256" key="1">
    <source>
        <dbReference type="ARBA" id="ARBA00000085"/>
    </source>
</evidence>
<evidence type="ECO:0000256" key="9">
    <source>
        <dbReference type="ARBA" id="ARBA00022989"/>
    </source>
</evidence>
<dbReference type="Proteomes" id="UP000318349">
    <property type="component" value="Unassembled WGS sequence"/>
</dbReference>
<reference evidence="14 15" key="1">
    <citation type="submission" date="2019-07" db="EMBL/GenBank/DDBJ databases">
        <title>The pathways for chlorine oxyanion respiration interact through the shared metabolite chlorate.</title>
        <authorList>
            <person name="Barnum T.P."/>
            <person name="Cheng Y."/>
            <person name="Hill K.A."/>
            <person name="Lucas L.N."/>
            <person name="Carlson H.K."/>
            <person name="Coates J.D."/>
        </authorList>
    </citation>
    <scope>NUCLEOTIDE SEQUENCE [LARGE SCALE GENOMIC DNA]</scope>
    <source>
        <strain evidence="14 15">SFB-1</strain>
    </source>
</reference>
<evidence type="ECO:0000256" key="11">
    <source>
        <dbReference type="SAM" id="Phobius"/>
    </source>
</evidence>
<evidence type="ECO:0000256" key="6">
    <source>
        <dbReference type="ARBA" id="ARBA00022679"/>
    </source>
</evidence>
<dbReference type="SUPFAM" id="SSF47384">
    <property type="entry name" value="Homodimeric domain of signal transducing histidine kinase"/>
    <property type="match status" value="1"/>
</dbReference>
<accession>A0A557RQD4</accession>
<dbReference type="PROSITE" id="PS50885">
    <property type="entry name" value="HAMP"/>
    <property type="match status" value="1"/>
</dbReference>
<evidence type="ECO:0000256" key="7">
    <source>
        <dbReference type="ARBA" id="ARBA00022692"/>
    </source>
</evidence>
<dbReference type="GO" id="GO:0000155">
    <property type="term" value="F:phosphorelay sensor kinase activity"/>
    <property type="evidence" value="ECO:0007669"/>
    <property type="project" value="InterPro"/>
</dbReference>
<dbReference type="EMBL" id="VMNI01000022">
    <property type="protein sequence ID" value="TVO72000.1"/>
    <property type="molecule type" value="Genomic_DNA"/>
</dbReference>
<comment type="catalytic activity">
    <reaction evidence="1">
        <text>ATP + protein L-histidine = ADP + protein N-phospho-L-histidine.</text>
        <dbReference type="EC" id="2.7.13.3"/>
    </reaction>
</comment>
<dbReference type="PROSITE" id="PS50109">
    <property type="entry name" value="HIS_KIN"/>
    <property type="match status" value="1"/>
</dbReference>
<evidence type="ECO:0000313" key="14">
    <source>
        <dbReference type="EMBL" id="TVO72000.1"/>
    </source>
</evidence>
<evidence type="ECO:0000256" key="5">
    <source>
        <dbReference type="ARBA" id="ARBA00022553"/>
    </source>
</evidence>
<dbReference type="PRINTS" id="PR00344">
    <property type="entry name" value="BCTRLSENSOR"/>
</dbReference>
<gene>
    <name evidence="14" type="ORF">FHP89_19280</name>
</gene>
<evidence type="ECO:0000256" key="4">
    <source>
        <dbReference type="ARBA" id="ARBA00022475"/>
    </source>
</evidence>
<feature type="transmembrane region" description="Helical" evidence="11">
    <location>
        <begin position="26"/>
        <end position="48"/>
    </location>
</feature>
<dbReference type="InterPro" id="IPR003661">
    <property type="entry name" value="HisK_dim/P_dom"/>
</dbReference>
<evidence type="ECO:0000256" key="8">
    <source>
        <dbReference type="ARBA" id="ARBA00022777"/>
    </source>
</evidence>
<comment type="caution">
    <text evidence="14">The sequence shown here is derived from an EMBL/GenBank/DDBJ whole genome shotgun (WGS) entry which is preliminary data.</text>
</comment>
<dbReference type="InterPro" id="IPR005467">
    <property type="entry name" value="His_kinase_dom"/>
</dbReference>
<keyword evidence="9 11" id="KW-1133">Transmembrane helix</keyword>
<dbReference type="EC" id="2.7.13.3" evidence="3"/>
<dbReference type="InterPro" id="IPR036097">
    <property type="entry name" value="HisK_dim/P_sf"/>
</dbReference>
<proteinExistence type="predicted"/>
<keyword evidence="10 11" id="KW-0472">Membrane</keyword>
<keyword evidence="6" id="KW-0808">Transferase</keyword>
<feature type="domain" description="HAMP" evidence="13">
    <location>
        <begin position="365"/>
        <end position="418"/>
    </location>
</feature>
<keyword evidence="5" id="KW-0597">Phosphoprotein</keyword>
<dbReference type="SMART" id="SM00388">
    <property type="entry name" value="HisKA"/>
    <property type="match status" value="1"/>
</dbReference>
<dbReference type="InterPro" id="IPR029151">
    <property type="entry name" value="Sensor-like_sf"/>
</dbReference>
<dbReference type="InterPro" id="IPR036890">
    <property type="entry name" value="HATPase_C_sf"/>
</dbReference>
<dbReference type="InterPro" id="IPR003660">
    <property type="entry name" value="HAMP_dom"/>
</dbReference>
<comment type="subcellular location">
    <subcellularLocation>
        <location evidence="2">Cell membrane</location>
        <topology evidence="2">Multi-pass membrane protein</topology>
    </subcellularLocation>
</comment>
<dbReference type="InterPro" id="IPR004358">
    <property type="entry name" value="Sig_transdc_His_kin-like_C"/>
</dbReference>
<dbReference type="SMART" id="SM00304">
    <property type="entry name" value="HAMP"/>
    <property type="match status" value="1"/>
</dbReference>
<name>A0A557RQD4_9RHOO</name>
<evidence type="ECO:0000256" key="3">
    <source>
        <dbReference type="ARBA" id="ARBA00012438"/>
    </source>
</evidence>
<keyword evidence="7 11" id="KW-0812">Transmembrane</keyword>
<keyword evidence="4" id="KW-1003">Cell membrane</keyword>
<dbReference type="Pfam" id="PF02518">
    <property type="entry name" value="HATPase_c"/>
    <property type="match status" value="1"/>
</dbReference>
<dbReference type="CDD" id="cd06225">
    <property type="entry name" value="HAMP"/>
    <property type="match status" value="1"/>
</dbReference>
<organism evidence="14 15">
    <name type="scientific">Denitromonas halophila</name>
    <dbReference type="NCBI Taxonomy" id="1629404"/>
    <lineage>
        <taxon>Bacteria</taxon>
        <taxon>Pseudomonadati</taxon>
        <taxon>Pseudomonadota</taxon>
        <taxon>Betaproteobacteria</taxon>
        <taxon>Rhodocyclales</taxon>
        <taxon>Zoogloeaceae</taxon>
        <taxon>Denitromonas</taxon>
    </lineage>
</organism>
<dbReference type="Gene3D" id="6.10.340.10">
    <property type="match status" value="1"/>
</dbReference>
<dbReference type="AlphaFoldDB" id="A0A557RQD4"/>
<evidence type="ECO:0000256" key="10">
    <source>
        <dbReference type="ARBA" id="ARBA00023136"/>
    </source>
</evidence>
<dbReference type="CDD" id="cd00082">
    <property type="entry name" value="HisKA"/>
    <property type="match status" value="1"/>
</dbReference>
<protein>
    <recommendedName>
        <fullName evidence="3">histidine kinase</fullName>
        <ecNumber evidence="3">2.7.13.3</ecNumber>
    </recommendedName>
</protein>
<dbReference type="Gene3D" id="3.30.565.10">
    <property type="entry name" value="Histidine kinase-like ATPase, C-terminal domain"/>
    <property type="match status" value="1"/>
</dbReference>